<organism evidence="3 4">
    <name type="scientific">Paenibacillus algorifonticola</name>
    <dbReference type="NCBI Taxonomy" id="684063"/>
    <lineage>
        <taxon>Bacteria</taxon>
        <taxon>Bacillati</taxon>
        <taxon>Bacillota</taxon>
        <taxon>Bacilli</taxon>
        <taxon>Bacillales</taxon>
        <taxon>Paenibacillaceae</taxon>
        <taxon>Paenibacillus</taxon>
    </lineage>
</organism>
<keyword evidence="1" id="KW-1015">Disulfide bond</keyword>
<name>A0A1I2IW64_9BACL</name>
<feature type="domain" description="Thioredoxin" evidence="2">
    <location>
        <begin position="47"/>
        <end position="187"/>
    </location>
</feature>
<dbReference type="SUPFAM" id="SSF52833">
    <property type="entry name" value="Thioredoxin-like"/>
    <property type="match status" value="1"/>
</dbReference>
<evidence type="ECO:0000256" key="1">
    <source>
        <dbReference type="ARBA" id="ARBA00023157"/>
    </source>
</evidence>
<sequence length="187" mass="21620">MKNIRNMLVGVFLVGLVVWGVYDHLREQNELKFQENEDVISGIKIGIHEGEIAPNFKLSSLDNEEMSLTELKGKRVLLNFWATWCPPCRAEMPHIEKFHEEYKDQNVVVIGINLSYTEDSIEDVLTFLRKYNVTFPILKDEKARVADLFAIRSYPTTYMIDTSGVIRQKFQGAITYDTMKTSMDSMN</sequence>
<dbReference type="InterPro" id="IPR017937">
    <property type="entry name" value="Thioredoxin_CS"/>
</dbReference>
<protein>
    <submittedName>
        <fullName evidence="3">Peroxiredoxin</fullName>
    </submittedName>
</protein>
<evidence type="ECO:0000259" key="2">
    <source>
        <dbReference type="PROSITE" id="PS51352"/>
    </source>
</evidence>
<dbReference type="Pfam" id="PF00578">
    <property type="entry name" value="AhpC-TSA"/>
    <property type="match status" value="1"/>
</dbReference>
<dbReference type="PANTHER" id="PTHR42852:SF13">
    <property type="entry name" value="PROTEIN DIPZ"/>
    <property type="match status" value="1"/>
</dbReference>
<dbReference type="Gene3D" id="3.40.30.10">
    <property type="entry name" value="Glutaredoxin"/>
    <property type="match status" value="1"/>
</dbReference>
<dbReference type="PROSITE" id="PS51352">
    <property type="entry name" value="THIOREDOXIN_2"/>
    <property type="match status" value="1"/>
</dbReference>
<dbReference type="CDD" id="cd02966">
    <property type="entry name" value="TlpA_like_family"/>
    <property type="match status" value="1"/>
</dbReference>
<gene>
    <name evidence="3" type="ORF">SAMN04487969_14129</name>
</gene>
<dbReference type="GO" id="GO:0016209">
    <property type="term" value="F:antioxidant activity"/>
    <property type="evidence" value="ECO:0007669"/>
    <property type="project" value="InterPro"/>
</dbReference>
<proteinExistence type="predicted"/>
<dbReference type="GO" id="GO:0016491">
    <property type="term" value="F:oxidoreductase activity"/>
    <property type="evidence" value="ECO:0007669"/>
    <property type="project" value="InterPro"/>
</dbReference>
<dbReference type="PROSITE" id="PS00194">
    <property type="entry name" value="THIOREDOXIN_1"/>
    <property type="match status" value="1"/>
</dbReference>
<dbReference type="InterPro" id="IPR036249">
    <property type="entry name" value="Thioredoxin-like_sf"/>
</dbReference>
<dbReference type="AlphaFoldDB" id="A0A1I2IW64"/>
<dbReference type="OrthoDB" id="25753at2"/>
<dbReference type="Proteomes" id="UP000183410">
    <property type="component" value="Unassembled WGS sequence"/>
</dbReference>
<dbReference type="EMBL" id="FONN01000041">
    <property type="protein sequence ID" value="SFF45237.1"/>
    <property type="molecule type" value="Genomic_DNA"/>
</dbReference>
<dbReference type="PANTHER" id="PTHR42852">
    <property type="entry name" value="THIOL:DISULFIDE INTERCHANGE PROTEIN DSBE"/>
    <property type="match status" value="1"/>
</dbReference>
<evidence type="ECO:0000313" key="3">
    <source>
        <dbReference type="EMBL" id="SFF45237.1"/>
    </source>
</evidence>
<evidence type="ECO:0000313" key="4">
    <source>
        <dbReference type="Proteomes" id="UP000183410"/>
    </source>
</evidence>
<dbReference type="InterPro" id="IPR050553">
    <property type="entry name" value="Thioredoxin_ResA/DsbE_sf"/>
</dbReference>
<dbReference type="RefSeq" id="WP_052737360.1">
    <property type="nucleotide sequence ID" value="NZ_FONN01000041.1"/>
</dbReference>
<dbReference type="InterPro" id="IPR013766">
    <property type="entry name" value="Thioredoxin_domain"/>
</dbReference>
<keyword evidence="4" id="KW-1185">Reference proteome</keyword>
<reference evidence="4" key="1">
    <citation type="submission" date="2016-10" db="EMBL/GenBank/DDBJ databases">
        <authorList>
            <person name="Varghese N."/>
            <person name="Submissions S."/>
        </authorList>
    </citation>
    <scope>NUCLEOTIDE SEQUENCE [LARGE SCALE GENOMIC DNA]</scope>
    <source>
        <strain evidence="4">CGMCC 1.10223</strain>
    </source>
</reference>
<accession>A0A1I2IW64</accession>
<dbReference type="InterPro" id="IPR000866">
    <property type="entry name" value="AhpC/TSA"/>
</dbReference>